<keyword evidence="2" id="KW-1185">Reference proteome</keyword>
<dbReference type="GO" id="GO:0003677">
    <property type="term" value="F:DNA binding"/>
    <property type="evidence" value="ECO:0007669"/>
    <property type="project" value="UniProtKB-KW"/>
</dbReference>
<dbReference type="OrthoDB" id="8662779at2"/>
<evidence type="ECO:0000313" key="2">
    <source>
        <dbReference type="Proteomes" id="UP000261948"/>
    </source>
</evidence>
<dbReference type="Proteomes" id="UP000261948">
    <property type="component" value="Unassembled WGS sequence"/>
</dbReference>
<sequence length="101" mass="10266">MHISHGAGKIESVLRHALSQPGSDVQEAAGWDSSNVSRVLSGQQGVPIGKLDAIVSAAGYVLVGREYLDAIGVLSRVGAYCHCARSGGGECGPANSAMCAK</sequence>
<proteinExistence type="predicted"/>
<name>A0A373FQ40_COMTE</name>
<organism evidence="1 2">
    <name type="scientific">Comamonas testosteroni</name>
    <name type="common">Pseudomonas testosteroni</name>
    <dbReference type="NCBI Taxonomy" id="285"/>
    <lineage>
        <taxon>Bacteria</taxon>
        <taxon>Pseudomonadati</taxon>
        <taxon>Pseudomonadota</taxon>
        <taxon>Betaproteobacteria</taxon>
        <taxon>Burkholderiales</taxon>
        <taxon>Comamonadaceae</taxon>
        <taxon>Comamonas</taxon>
    </lineage>
</organism>
<accession>A0A373FQ40</accession>
<evidence type="ECO:0000313" key="1">
    <source>
        <dbReference type="EMBL" id="RGE46263.1"/>
    </source>
</evidence>
<keyword evidence="1" id="KW-0238">DNA-binding</keyword>
<gene>
    <name evidence="1" type="ORF">DZC30_05085</name>
</gene>
<comment type="caution">
    <text evidence="1">The sequence shown here is derived from an EMBL/GenBank/DDBJ whole genome shotgun (WGS) entry which is preliminary data.</text>
</comment>
<protein>
    <submittedName>
        <fullName evidence="1">DNA-binding protein</fullName>
    </submittedName>
</protein>
<dbReference type="EMBL" id="QURR01000004">
    <property type="protein sequence ID" value="RGE46263.1"/>
    <property type="molecule type" value="Genomic_DNA"/>
</dbReference>
<reference evidence="1 2" key="1">
    <citation type="submission" date="2018-08" db="EMBL/GenBank/DDBJ databases">
        <title>Comamonas testosteroni strain SWCO2.</title>
        <authorList>
            <person name="Jiang N."/>
            <person name="Zhang X.Z."/>
        </authorList>
    </citation>
    <scope>NUCLEOTIDE SEQUENCE [LARGE SCALE GENOMIC DNA]</scope>
    <source>
        <strain evidence="1 2">SWCO2</strain>
    </source>
</reference>
<dbReference type="AlphaFoldDB" id="A0A373FQ40"/>